<dbReference type="Proteomes" id="UP000601435">
    <property type="component" value="Unassembled WGS sequence"/>
</dbReference>
<feature type="compositionally biased region" description="Basic and acidic residues" evidence="1">
    <location>
        <begin position="270"/>
        <end position="281"/>
    </location>
</feature>
<feature type="non-terminal residue" evidence="2">
    <location>
        <position position="1"/>
    </location>
</feature>
<dbReference type="EMBL" id="CAJNJA010042998">
    <property type="protein sequence ID" value="CAE7789418.1"/>
    <property type="molecule type" value="Genomic_DNA"/>
</dbReference>
<gene>
    <name evidence="2" type="primary">rbcG</name>
    <name evidence="2" type="ORF">SNEC2469_LOCUS23184</name>
</gene>
<name>A0A812YN26_9DINO</name>
<protein>
    <submittedName>
        <fullName evidence="2">RbcG protein</fullName>
    </submittedName>
</protein>
<evidence type="ECO:0000313" key="2">
    <source>
        <dbReference type="EMBL" id="CAE7789418.1"/>
    </source>
</evidence>
<feature type="compositionally biased region" description="Basic and acidic residues" evidence="1">
    <location>
        <begin position="125"/>
        <end position="137"/>
    </location>
</feature>
<accession>A0A812YN26</accession>
<comment type="caution">
    <text evidence="2">The sequence shown here is derived from an EMBL/GenBank/DDBJ whole genome shotgun (WGS) entry which is preliminary data.</text>
</comment>
<feature type="compositionally biased region" description="Acidic residues" evidence="1">
    <location>
        <begin position="315"/>
        <end position="332"/>
    </location>
</feature>
<feature type="compositionally biased region" description="Basic and acidic residues" evidence="1">
    <location>
        <begin position="146"/>
        <end position="173"/>
    </location>
</feature>
<feature type="region of interest" description="Disordered" evidence="1">
    <location>
        <begin position="23"/>
        <end position="215"/>
    </location>
</feature>
<evidence type="ECO:0000256" key="1">
    <source>
        <dbReference type="SAM" id="MobiDB-lite"/>
    </source>
</evidence>
<feature type="compositionally biased region" description="Low complexity" evidence="1">
    <location>
        <begin position="51"/>
        <end position="61"/>
    </location>
</feature>
<reference evidence="2" key="1">
    <citation type="submission" date="2021-02" db="EMBL/GenBank/DDBJ databases">
        <authorList>
            <person name="Dougan E. K."/>
            <person name="Rhodes N."/>
            <person name="Thang M."/>
            <person name="Chan C."/>
        </authorList>
    </citation>
    <scope>NUCLEOTIDE SEQUENCE</scope>
</reference>
<proteinExistence type="predicted"/>
<feature type="region of interest" description="Disordered" evidence="1">
    <location>
        <begin position="228"/>
        <end position="374"/>
    </location>
</feature>
<evidence type="ECO:0000313" key="3">
    <source>
        <dbReference type="Proteomes" id="UP000601435"/>
    </source>
</evidence>
<sequence>METLGDALARRRAKVEVPQGCFDGYGLEQVGSKGSAPESCPAGRVEESRNSVYSDEYSSEGSGEEHFEVPSTGANKDVLKEADEWSDEPMTEALEGEESEEEYLDEYSEDECSKISADETSGANKEAEKEGSREGDSAKPASPCDSIEKVQNDAGSAEKEERFPQDSGEERVDVSSTGANKEVLNEDDEYSYVSGSEALEGEESEGDEYSDECSSQCSVAEYKDVMASGAEADEASGVNEEAEKEKEFVPEGGDFMCPAPPCDLQEEADKDSGSAEQDDRPLPASGELRVLSNGANNGALNEKDEYSDGSGSEGLEGEECEEDEYSDEEESECSSQCSVAEHNDVMASEAEADEASGANVEAAKEEPAEMSEEF</sequence>
<dbReference type="AlphaFoldDB" id="A0A812YN26"/>
<keyword evidence="3" id="KW-1185">Reference proteome</keyword>
<feature type="compositionally biased region" description="Acidic residues" evidence="1">
    <location>
        <begin position="199"/>
        <end position="211"/>
    </location>
</feature>
<organism evidence="2 3">
    <name type="scientific">Symbiodinium necroappetens</name>
    <dbReference type="NCBI Taxonomy" id="1628268"/>
    <lineage>
        <taxon>Eukaryota</taxon>
        <taxon>Sar</taxon>
        <taxon>Alveolata</taxon>
        <taxon>Dinophyceae</taxon>
        <taxon>Suessiales</taxon>
        <taxon>Symbiodiniaceae</taxon>
        <taxon>Symbiodinium</taxon>
    </lineage>
</organism>
<feature type="compositionally biased region" description="Acidic residues" evidence="1">
    <location>
        <begin position="84"/>
        <end position="110"/>
    </location>
</feature>
<dbReference type="OrthoDB" id="447359at2759"/>